<dbReference type="InterPro" id="IPR028994">
    <property type="entry name" value="Integrin_alpha_N"/>
</dbReference>
<dbReference type="PANTHER" id="PTHR46580">
    <property type="entry name" value="SENSOR KINASE-RELATED"/>
    <property type="match status" value="1"/>
</dbReference>
<dbReference type="SUPFAM" id="SSF69318">
    <property type="entry name" value="Integrin alpha N-terminal domain"/>
    <property type="match status" value="1"/>
</dbReference>
<evidence type="ECO:0000313" key="4">
    <source>
        <dbReference type="EMBL" id="QGG95629.1"/>
    </source>
</evidence>
<dbReference type="PANTHER" id="PTHR46580:SF4">
    <property type="entry name" value="ATP_GTP-BINDING PROTEIN"/>
    <property type="match status" value="1"/>
</dbReference>
<organism evidence="4 5">
    <name type="scientific">Actinomarinicola tropica</name>
    <dbReference type="NCBI Taxonomy" id="2789776"/>
    <lineage>
        <taxon>Bacteria</taxon>
        <taxon>Bacillati</taxon>
        <taxon>Actinomycetota</taxon>
        <taxon>Acidimicrobiia</taxon>
        <taxon>Acidimicrobiales</taxon>
        <taxon>Iamiaceae</taxon>
        <taxon>Actinomarinicola</taxon>
    </lineage>
</organism>
<dbReference type="GO" id="GO:0005975">
    <property type="term" value="P:carbohydrate metabolic process"/>
    <property type="evidence" value="ECO:0007669"/>
    <property type="project" value="UniProtKB-ARBA"/>
</dbReference>
<dbReference type="Pfam" id="PF13517">
    <property type="entry name" value="FG-GAP_3"/>
    <property type="match status" value="1"/>
</dbReference>
<dbReference type="Gene3D" id="2.130.10.130">
    <property type="entry name" value="Integrin alpha, N-terminal"/>
    <property type="match status" value="2"/>
</dbReference>
<feature type="compositionally biased region" description="Polar residues" evidence="2">
    <location>
        <begin position="14"/>
        <end position="23"/>
    </location>
</feature>
<dbReference type="KEGG" id="atq:GH723_11275"/>
<evidence type="ECO:0000256" key="1">
    <source>
        <dbReference type="ARBA" id="ARBA00022729"/>
    </source>
</evidence>
<dbReference type="Gene3D" id="2.60.40.10">
    <property type="entry name" value="Immunoglobulins"/>
    <property type="match status" value="1"/>
</dbReference>
<evidence type="ECO:0000259" key="3">
    <source>
        <dbReference type="Pfam" id="PF01345"/>
    </source>
</evidence>
<gene>
    <name evidence="4" type="ORF">GH723_11275</name>
</gene>
<dbReference type="Pfam" id="PF01345">
    <property type="entry name" value="DUF11"/>
    <property type="match status" value="1"/>
</dbReference>
<accession>A0A5Q2RFM1</accession>
<feature type="region of interest" description="Disordered" evidence="2">
    <location>
        <begin position="1"/>
        <end position="25"/>
    </location>
</feature>
<proteinExistence type="predicted"/>
<keyword evidence="1" id="KW-0732">Signal</keyword>
<sequence length="552" mass="55151">MPEPWTGPDGFSVMSPTNRSTSAAHGPNGPLAACAIGGCATTGEAHMRRSLAALAAVTVLGVSASAGAAPGEVFSPPAIYPVGISSEKAVAVGDVNGDGLADVVVGYGDYAGSSGLKIAYQQPGGTMAYAVDHPVAGAGARSIEILDVDGDGRDDIAVATRTRVELVMQQADGSLSAGTQIPLPRAEVLRAGDVTGDGLTDLVVVGWGEGQLHVLAADGAGGFESPVTYSVPLGGWNDLDIGDVDGDGLLDVVAMSGQMYNVPSLSVLIQADDGTLEPPSSALLPVASTNARAVGAGDVDGDGVAEVVVGYGGNRPASNLGVYEWSASGGLVVAGTIPTYDLPGSIEIADVDLDGIGDVVVAHSGWSSVSVHTGVEGSIPGAMDRYAFISGNISASGMDVADVDGDGVPDAVGAGAAGRGFAVVVNQTEPPSPTPQPDAATAVQLQPRNGRVSVGQMLGATVTVTNEGTDPATGQVVITVPDNLELWVAGAPCTQTEQVVCAIEGLEPGKSVDLRVAYTATSRGSGPVTATAEIADDVDQSNDRSAATFWVR</sequence>
<evidence type="ECO:0000313" key="5">
    <source>
        <dbReference type="Proteomes" id="UP000334019"/>
    </source>
</evidence>
<dbReference type="InterPro" id="IPR013517">
    <property type="entry name" value="FG-GAP"/>
</dbReference>
<evidence type="ECO:0000256" key="2">
    <source>
        <dbReference type="SAM" id="MobiDB-lite"/>
    </source>
</evidence>
<protein>
    <recommendedName>
        <fullName evidence="3">DUF11 domain-containing protein</fullName>
    </recommendedName>
</protein>
<keyword evidence="5" id="KW-1185">Reference proteome</keyword>
<dbReference type="InterPro" id="IPR013783">
    <property type="entry name" value="Ig-like_fold"/>
</dbReference>
<dbReference type="EMBL" id="CP045851">
    <property type="protein sequence ID" value="QGG95629.1"/>
    <property type="molecule type" value="Genomic_DNA"/>
</dbReference>
<reference evidence="4 5" key="1">
    <citation type="submission" date="2019-11" db="EMBL/GenBank/DDBJ databases">
        <authorList>
            <person name="He Y."/>
        </authorList>
    </citation>
    <scope>NUCLEOTIDE SEQUENCE [LARGE SCALE GENOMIC DNA]</scope>
    <source>
        <strain evidence="4 5">SCSIO 58843</strain>
    </source>
</reference>
<feature type="domain" description="DUF11" evidence="3">
    <location>
        <begin position="443"/>
        <end position="548"/>
    </location>
</feature>
<dbReference type="AlphaFoldDB" id="A0A5Q2RFM1"/>
<name>A0A5Q2RFM1_9ACTN</name>
<dbReference type="Proteomes" id="UP000334019">
    <property type="component" value="Chromosome"/>
</dbReference>
<dbReference type="Pfam" id="PF01839">
    <property type="entry name" value="FG-GAP"/>
    <property type="match status" value="1"/>
</dbReference>
<dbReference type="InterPro" id="IPR001434">
    <property type="entry name" value="OmcB-like_DUF11"/>
</dbReference>